<name>A0ACB8E5W7_9SAUR</name>
<keyword evidence="2" id="KW-1185">Reference proteome</keyword>
<evidence type="ECO:0000313" key="2">
    <source>
        <dbReference type="Proteomes" id="UP000827872"/>
    </source>
</evidence>
<gene>
    <name evidence="1" type="primary">SEMA6D_1</name>
    <name evidence="1" type="ORF">K3G42_007163</name>
</gene>
<evidence type="ECO:0000313" key="1">
    <source>
        <dbReference type="EMBL" id="KAH7987537.1"/>
    </source>
</evidence>
<protein>
    <submittedName>
        <fullName evidence="1">Semaphorin-6D</fullName>
    </submittedName>
</protein>
<comment type="caution">
    <text evidence="1">The sequence shown here is derived from an EMBL/GenBank/DDBJ whole genome shotgun (WGS) entry which is preliminary data.</text>
</comment>
<dbReference type="EMBL" id="CM037630">
    <property type="protein sequence ID" value="KAH7987537.1"/>
    <property type="molecule type" value="Genomic_DNA"/>
</dbReference>
<organism evidence="1 2">
    <name type="scientific">Sphaerodactylus townsendi</name>
    <dbReference type="NCBI Taxonomy" id="933632"/>
    <lineage>
        <taxon>Eukaryota</taxon>
        <taxon>Metazoa</taxon>
        <taxon>Chordata</taxon>
        <taxon>Craniata</taxon>
        <taxon>Vertebrata</taxon>
        <taxon>Euteleostomi</taxon>
        <taxon>Lepidosauria</taxon>
        <taxon>Squamata</taxon>
        <taxon>Bifurcata</taxon>
        <taxon>Gekkota</taxon>
        <taxon>Sphaerodactylidae</taxon>
        <taxon>Sphaerodactylus</taxon>
    </lineage>
</organism>
<dbReference type="Proteomes" id="UP000827872">
    <property type="component" value="Linkage Group LG17"/>
</dbReference>
<proteinExistence type="predicted"/>
<sequence length="296" mass="33264">MDSAVPSVIEEPWFTKTRVRYRLTAIAVDRSAGPHQNYTVIFVGSEAGVVLKILAKTRPFSLNDSVLLEEIDAYNHAKYLNTLEYDGEEISGLARCPFDARQTNVALFADGKLYSATVADFLASDAVIYRSMGDGSALRTIKYDSKWIKEPHFLHAIEYGNFVYFFFREIAVEHNNLGKAVYSRVARICKNDMGGSQRVLEKHWTSFLKARLNCSVPGDSFFYFDVLQSITDIIDINGVPTVVGVFTTQLNSIPGSAVCAFSMEDIEKVFKGRFKEQKTPDSVWTAVPEEKVPRPR</sequence>
<reference evidence="1" key="1">
    <citation type="submission" date="2021-08" db="EMBL/GenBank/DDBJ databases">
        <title>The first chromosome-level gecko genome reveals the dynamic sex chromosomes of Neotropical dwarf geckos (Sphaerodactylidae: Sphaerodactylus).</title>
        <authorList>
            <person name="Pinto B.J."/>
            <person name="Keating S.E."/>
            <person name="Gamble T."/>
        </authorList>
    </citation>
    <scope>NUCLEOTIDE SEQUENCE</scope>
    <source>
        <strain evidence="1">TG3544</strain>
    </source>
</reference>
<accession>A0ACB8E5W7</accession>